<proteinExistence type="predicted"/>
<feature type="region of interest" description="Disordered" evidence="1">
    <location>
        <begin position="272"/>
        <end position="291"/>
    </location>
</feature>
<dbReference type="AlphaFoldDB" id="D8PRF7"/>
<dbReference type="OrthoDB" id="2943890at2759"/>
<dbReference type="CDD" id="cd00067">
    <property type="entry name" value="GAL4"/>
    <property type="match status" value="1"/>
</dbReference>
<dbReference type="GO" id="GO:0000981">
    <property type="term" value="F:DNA-binding transcription factor activity, RNA polymerase II-specific"/>
    <property type="evidence" value="ECO:0007669"/>
    <property type="project" value="InterPro"/>
</dbReference>
<dbReference type="SMART" id="SM00066">
    <property type="entry name" value="GAL4"/>
    <property type="match status" value="1"/>
</dbReference>
<dbReference type="InParanoid" id="D8PRF7"/>
<name>D8PRF7_SCHCM</name>
<evidence type="ECO:0000256" key="1">
    <source>
        <dbReference type="SAM" id="MobiDB-lite"/>
    </source>
</evidence>
<feature type="domain" description="Zn(2)-C6 fungal-type" evidence="2">
    <location>
        <begin position="18"/>
        <end position="52"/>
    </location>
</feature>
<dbReference type="Pfam" id="PF00172">
    <property type="entry name" value="Zn_clus"/>
    <property type="match status" value="1"/>
</dbReference>
<feature type="region of interest" description="Disordered" evidence="1">
    <location>
        <begin position="59"/>
        <end position="87"/>
    </location>
</feature>
<dbReference type="RefSeq" id="XP_003038039.1">
    <property type="nucleotide sequence ID" value="XM_003037993.1"/>
</dbReference>
<dbReference type="Proteomes" id="UP000007431">
    <property type="component" value="Unassembled WGS sequence"/>
</dbReference>
<dbReference type="InterPro" id="IPR036864">
    <property type="entry name" value="Zn2-C6_fun-type_DNA-bd_sf"/>
</dbReference>
<protein>
    <recommendedName>
        <fullName evidence="2">Zn(2)-C6 fungal-type domain-containing protein</fullName>
    </recommendedName>
</protein>
<feature type="non-terminal residue" evidence="3">
    <location>
        <position position="291"/>
    </location>
</feature>
<evidence type="ECO:0000313" key="4">
    <source>
        <dbReference type="Proteomes" id="UP000007431"/>
    </source>
</evidence>
<accession>D8PRF7</accession>
<dbReference type="SUPFAM" id="SSF57701">
    <property type="entry name" value="Zn2/Cys6 DNA-binding domain"/>
    <property type="match status" value="1"/>
</dbReference>
<feature type="region of interest" description="Disordered" evidence="1">
    <location>
        <begin position="103"/>
        <end position="132"/>
    </location>
</feature>
<feature type="compositionally biased region" description="Polar residues" evidence="1">
    <location>
        <begin position="278"/>
        <end position="291"/>
    </location>
</feature>
<dbReference type="VEuPathDB" id="FungiDB:SCHCODRAFT_02622753"/>
<dbReference type="GeneID" id="9588107"/>
<dbReference type="PROSITE" id="PS00463">
    <property type="entry name" value="ZN2_CY6_FUNGAL_1"/>
    <property type="match status" value="1"/>
</dbReference>
<dbReference type="InterPro" id="IPR001138">
    <property type="entry name" value="Zn2Cys6_DnaBD"/>
</dbReference>
<keyword evidence="4" id="KW-1185">Reference proteome</keyword>
<dbReference type="GO" id="GO:0008270">
    <property type="term" value="F:zinc ion binding"/>
    <property type="evidence" value="ECO:0007669"/>
    <property type="project" value="InterPro"/>
</dbReference>
<dbReference type="PROSITE" id="PS50048">
    <property type="entry name" value="ZN2_CY6_FUNGAL_2"/>
    <property type="match status" value="1"/>
</dbReference>
<evidence type="ECO:0000313" key="3">
    <source>
        <dbReference type="EMBL" id="EFJ03137.1"/>
    </source>
</evidence>
<dbReference type="EMBL" id="GL377302">
    <property type="protein sequence ID" value="EFJ03137.1"/>
    <property type="molecule type" value="Genomic_DNA"/>
</dbReference>
<dbReference type="Gene3D" id="4.10.240.10">
    <property type="entry name" value="Zn(2)-C6 fungal-type DNA-binding domain"/>
    <property type="match status" value="1"/>
</dbReference>
<gene>
    <name evidence="3" type="ORF">SCHCODRAFT_102836</name>
</gene>
<dbReference type="KEGG" id="scm:SCHCO_02622753"/>
<sequence>MESTPTKPMIRQQRALVACTNCRQRKIKCEPSNTQSGAACKRCQKHGYTCEYKAVAEDQGQDDYPRRSHHSYSPEERTSPHSHLSSMSSYSSYSSAPFLSAPPYTQQSSTVPYPGQHYAMTRTGSDHSVGPQSAYDDFAGAYTNETPYSPCFPLGLSGGATTAFEDLRSTGRRTSSLSTSHESYFLARDNPVPWGDRPMHHAHHGEEFPPATSPMDYFASVPSYPTLPGPRSAPVAAHLSGYPCHCPTCMASSIDASAAADIGRGPDVLENREVTGAHSRSSRSASQLAYF</sequence>
<dbReference type="HOGENOM" id="CLU_956965_0_0_1"/>
<reference evidence="3 4" key="1">
    <citation type="journal article" date="2010" name="Nat. Biotechnol.">
        <title>Genome sequence of the model mushroom Schizophyllum commune.</title>
        <authorList>
            <person name="Ohm R.A."/>
            <person name="de Jong J.F."/>
            <person name="Lugones L.G."/>
            <person name="Aerts A."/>
            <person name="Kothe E."/>
            <person name="Stajich J.E."/>
            <person name="de Vries R.P."/>
            <person name="Record E."/>
            <person name="Levasseur A."/>
            <person name="Baker S.E."/>
            <person name="Bartholomew K.A."/>
            <person name="Coutinho P.M."/>
            <person name="Erdmann S."/>
            <person name="Fowler T.J."/>
            <person name="Gathman A.C."/>
            <person name="Lombard V."/>
            <person name="Henrissat B."/>
            <person name="Knabe N."/>
            <person name="Kuees U."/>
            <person name="Lilly W.W."/>
            <person name="Lindquist E."/>
            <person name="Lucas S."/>
            <person name="Magnuson J.K."/>
            <person name="Piumi F."/>
            <person name="Raudaskoski M."/>
            <person name="Salamov A."/>
            <person name="Schmutz J."/>
            <person name="Schwarze F.W.M.R."/>
            <person name="vanKuyk P.A."/>
            <person name="Horton J.S."/>
            <person name="Grigoriev I.V."/>
            <person name="Woesten H.A.B."/>
        </authorList>
    </citation>
    <scope>NUCLEOTIDE SEQUENCE [LARGE SCALE GENOMIC DNA]</scope>
    <source>
        <strain evidence="4">H4-8 / FGSC 9210</strain>
    </source>
</reference>
<evidence type="ECO:0000259" key="2">
    <source>
        <dbReference type="PROSITE" id="PS50048"/>
    </source>
</evidence>
<organism evidence="4">
    <name type="scientific">Schizophyllum commune (strain H4-8 / FGSC 9210)</name>
    <name type="common">Split gill fungus</name>
    <dbReference type="NCBI Taxonomy" id="578458"/>
    <lineage>
        <taxon>Eukaryota</taxon>
        <taxon>Fungi</taxon>
        <taxon>Dikarya</taxon>
        <taxon>Basidiomycota</taxon>
        <taxon>Agaricomycotina</taxon>
        <taxon>Agaricomycetes</taxon>
        <taxon>Agaricomycetidae</taxon>
        <taxon>Agaricales</taxon>
        <taxon>Schizophyllaceae</taxon>
        <taxon>Schizophyllum</taxon>
    </lineage>
</organism>